<dbReference type="EC" id="2.4.1.182" evidence="3 11"/>
<dbReference type="Proteomes" id="UP000054698">
    <property type="component" value="Unassembled WGS sequence"/>
</dbReference>
<dbReference type="UniPathway" id="UPA00973"/>
<organism evidence="12 15">
    <name type="scientific">Legionella feeleii</name>
    <dbReference type="NCBI Taxonomy" id="453"/>
    <lineage>
        <taxon>Bacteria</taxon>
        <taxon>Pseudomonadati</taxon>
        <taxon>Pseudomonadota</taxon>
        <taxon>Gammaproteobacteria</taxon>
        <taxon>Legionellales</taxon>
        <taxon>Legionellaceae</taxon>
        <taxon>Legionella</taxon>
    </lineage>
</organism>
<evidence type="ECO:0000256" key="9">
    <source>
        <dbReference type="ARBA" id="ARBA00023098"/>
    </source>
</evidence>
<dbReference type="Proteomes" id="UP000254033">
    <property type="component" value="Unassembled WGS sequence"/>
</dbReference>
<dbReference type="PANTHER" id="PTHR30372:SF4">
    <property type="entry name" value="LIPID-A-DISACCHARIDE SYNTHASE, MITOCHONDRIAL-RELATED"/>
    <property type="match status" value="1"/>
</dbReference>
<keyword evidence="9 11" id="KW-0443">Lipid metabolism</keyword>
<accession>A0A0W0U551</accession>
<comment type="pathway">
    <text evidence="11">Bacterial outer membrane biogenesis; LPS lipid A biosynthesis.</text>
</comment>
<dbReference type="NCBIfam" id="TIGR00215">
    <property type="entry name" value="lpxB"/>
    <property type="match status" value="1"/>
</dbReference>
<reference evidence="12 15" key="1">
    <citation type="submission" date="2015-11" db="EMBL/GenBank/DDBJ databases">
        <title>Genomic analysis of 38 Legionella species identifies large and diverse effector repertoires.</title>
        <authorList>
            <person name="Burstein D."/>
            <person name="Amaro F."/>
            <person name="Zusman T."/>
            <person name="Lifshitz Z."/>
            <person name="Cohen O."/>
            <person name="Gilbert J.A."/>
            <person name="Pupko T."/>
            <person name="Shuman H.A."/>
            <person name="Segal G."/>
        </authorList>
    </citation>
    <scope>NUCLEOTIDE SEQUENCE [LARGE SCALE GENOMIC DNA]</scope>
    <source>
        <strain evidence="12 15">WO-44C</strain>
    </source>
</reference>
<evidence type="ECO:0000256" key="3">
    <source>
        <dbReference type="ARBA" id="ARBA00012687"/>
    </source>
</evidence>
<dbReference type="HAMAP" id="MF_00392">
    <property type="entry name" value="LpxB"/>
    <property type="match status" value="1"/>
</dbReference>
<dbReference type="EMBL" id="LNYB01000016">
    <property type="protein sequence ID" value="KTD03172.1"/>
    <property type="molecule type" value="Genomic_DNA"/>
</dbReference>
<comment type="catalytic activity">
    <reaction evidence="10 11">
        <text>a lipid X + a UDP-2-N,3-O-bis[(3R)-3-hydroxyacyl]-alpha-D-glucosamine = a lipid A disaccharide + UDP + H(+)</text>
        <dbReference type="Rhea" id="RHEA:67828"/>
        <dbReference type="ChEBI" id="CHEBI:15378"/>
        <dbReference type="ChEBI" id="CHEBI:58223"/>
        <dbReference type="ChEBI" id="CHEBI:137748"/>
        <dbReference type="ChEBI" id="CHEBI:176338"/>
        <dbReference type="ChEBI" id="CHEBI:176343"/>
        <dbReference type="EC" id="2.4.1.182"/>
    </reaction>
</comment>
<dbReference type="GO" id="GO:0016020">
    <property type="term" value="C:membrane"/>
    <property type="evidence" value="ECO:0007669"/>
    <property type="project" value="GOC"/>
</dbReference>
<dbReference type="Proteomes" id="UP000251942">
    <property type="component" value="Unassembled WGS sequence"/>
</dbReference>
<keyword evidence="7 11" id="KW-0328">Glycosyltransferase</keyword>
<keyword evidence="15" id="KW-1185">Reference proteome</keyword>
<dbReference type="PANTHER" id="PTHR30372">
    <property type="entry name" value="LIPID-A-DISACCHARIDE SYNTHASE"/>
    <property type="match status" value="1"/>
</dbReference>
<evidence type="ECO:0000313" key="12">
    <source>
        <dbReference type="EMBL" id="KTD03172.1"/>
    </source>
</evidence>
<evidence type="ECO:0000256" key="8">
    <source>
        <dbReference type="ARBA" id="ARBA00022679"/>
    </source>
</evidence>
<dbReference type="AlphaFoldDB" id="A0A0W0U551"/>
<dbReference type="OrthoDB" id="9801642at2"/>
<name>A0A0W0U551_9GAMM</name>
<dbReference type="PATRIC" id="fig|453.4.peg.574"/>
<protein>
    <recommendedName>
        <fullName evidence="4 11">Lipid-A-disaccharide synthase</fullName>
        <ecNumber evidence="3 11">2.4.1.182</ecNumber>
    </recommendedName>
</protein>
<evidence type="ECO:0000256" key="2">
    <source>
        <dbReference type="ARBA" id="ARBA00007868"/>
    </source>
</evidence>
<dbReference type="Pfam" id="PF02684">
    <property type="entry name" value="LpxB"/>
    <property type="match status" value="1"/>
</dbReference>
<keyword evidence="6 11" id="KW-0441">Lipid A biosynthesis</keyword>
<dbReference type="GO" id="GO:0009245">
    <property type="term" value="P:lipid A biosynthetic process"/>
    <property type="evidence" value="ECO:0007669"/>
    <property type="project" value="UniProtKB-UniRule"/>
</dbReference>
<evidence type="ECO:0000313" key="14">
    <source>
        <dbReference type="EMBL" id="STX38397.1"/>
    </source>
</evidence>
<proteinExistence type="inferred from homology"/>
<evidence type="ECO:0000256" key="11">
    <source>
        <dbReference type="HAMAP-Rule" id="MF_00392"/>
    </source>
</evidence>
<dbReference type="GO" id="GO:0005543">
    <property type="term" value="F:phospholipid binding"/>
    <property type="evidence" value="ECO:0007669"/>
    <property type="project" value="TreeGrafter"/>
</dbReference>
<reference evidence="16 17" key="2">
    <citation type="submission" date="2018-06" db="EMBL/GenBank/DDBJ databases">
        <authorList>
            <consortium name="Pathogen Informatics"/>
            <person name="Doyle S."/>
        </authorList>
    </citation>
    <scope>NUCLEOTIDE SEQUENCE [LARGE SCALE GENOMIC DNA]</scope>
    <source>
        <strain evidence="14 17">NCTC11978</strain>
        <strain evidence="13 16">NCTC12022</strain>
    </source>
</reference>
<dbReference type="GO" id="GO:0008915">
    <property type="term" value="F:lipid-A-disaccharide synthase activity"/>
    <property type="evidence" value="ECO:0007669"/>
    <property type="project" value="UniProtKB-UniRule"/>
</dbReference>
<sequence length="383" mass="42675">MSSAKHIVIIAGEESGDMHAAVLTQQLRAWDNNLTISGIGGRHMQEAGVQLISDLARFGVTGLSEVIRHLRVINKAFKAIKAHLQTVKPDLLILVDYPGFNLRLAKFAKKKLGTRILYYISPQIWAWKANRIETIRACVDHMAVILPFEKTLYQQAGVPVSFVGHPLVDKMLPYTDIKNIRENLNLPAEKRLIAMLPGSRNNEIERHMPVLLATAEMLSQQQDNIHFVIPIAGSLNPALVKDYFAKSKVGVSFIHGHAREVIACSDCAVVASGTASLECALLEKPMCIIYKSSMISYIAAMKLIKVKYLGLCNLLQNEMVVPELLQYDCNATELTRTLSELLIDTEVKERMLRRLKRLKISISSEQADCSLITLVKAEINHSA</sequence>
<evidence type="ECO:0000256" key="4">
    <source>
        <dbReference type="ARBA" id="ARBA00020902"/>
    </source>
</evidence>
<evidence type="ECO:0000313" key="16">
    <source>
        <dbReference type="Proteomes" id="UP000251942"/>
    </source>
</evidence>
<dbReference type="STRING" id="453.Lfee_0528"/>
<comment type="similarity">
    <text evidence="2 11">Belongs to the LpxB family.</text>
</comment>
<comment type="function">
    <text evidence="1 11">Condensation of UDP-2,3-diacylglucosamine and 2,3-diacylglucosamine-1-phosphate to form lipid A disaccharide, a precursor of lipid A, a phosphorylated glycolipid that anchors the lipopolysaccharide to the outer membrane of the cell.</text>
</comment>
<evidence type="ECO:0000256" key="6">
    <source>
        <dbReference type="ARBA" id="ARBA00022556"/>
    </source>
</evidence>
<evidence type="ECO:0000313" key="15">
    <source>
        <dbReference type="Proteomes" id="UP000054698"/>
    </source>
</evidence>
<dbReference type="EMBL" id="UGNY01000001">
    <property type="protein sequence ID" value="STX38397.1"/>
    <property type="molecule type" value="Genomic_DNA"/>
</dbReference>
<keyword evidence="5 11" id="KW-0444">Lipid biosynthesis</keyword>
<dbReference type="SUPFAM" id="SSF53756">
    <property type="entry name" value="UDP-Glycosyltransferase/glycogen phosphorylase"/>
    <property type="match status" value="1"/>
</dbReference>
<evidence type="ECO:0000256" key="5">
    <source>
        <dbReference type="ARBA" id="ARBA00022516"/>
    </source>
</evidence>
<dbReference type="EMBL" id="UASS01000002">
    <property type="protein sequence ID" value="SPX59784.1"/>
    <property type="molecule type" value="Genomic_DNA"/>
</dbReference>
<dbReference type="RefSeq" id="WP_058443740.1">
    <property type="nucleotide sequence ID" value="NZ_CAAAHT010000036.1"/>
</dbReference>
<evidence type="ECO:0000256" key="7">
    <source>
        <dbReference type="ARBA" id="ARBA00022676"/>
    </source>
</evidence>
<gene>
    <name evidence="11 12" type="primary">lpxB</name>
    <name evidence="12" type="ORF">Lfee_0528</name>
    <name evidence="14" type="ORF">NCTC11978_01581</name>
    <name evidence="13" type="ORF">NCTC12022_00495</name>
</gene>
<dbReference type="InterPro" id="IPR003835">
    <property type="entry name" value="Glyco_trans_19"/>
</dbReference>
<keyword evidence="8 11" id="KW-0808">Transferase</keyword>
<evidence type="ECO:0000313" key="17">
    <source>
        <dbReference type="Proteomes" id="UP000254033"/>
    </source>
</evidence>
<evidence type="ECO:0000256" key="1">
    <source>
        <dbReference type="ARBA" id="ARBA00002056"/>
    </source>
</evidence>
<evidence type="ECO:0000313" key="13">
    <source>
        <dbReference type="EMBL" id="SPX59784.1"/>
    </source>
</evidence>
<evidence type="ECO:0000256" key="10">
    <source>
        <dbReference type="ARBA" id="ARBA00048975"/>
    </source>
</evidence>